<dbReference type="Proteomes" id="UP001143674">
    <property type="component" value="Unassembled WGS sequence"/>
</dbReference>
<reference evidence="1" key="1">
    <citation type="submission" date="2021-09" db="EMBL/GenBank/DDBJ databases">
        <title>Genomic analysis of Ralstonia spp.</title>
        <authorList>
            <person name="Aburjaile F."/>
            <person name="Ariute J.C."/>
            <person name="Pais A.K.L."/>
            <person name="Albuquerque G.M.R."/>
            <person name="Silva A.M.F."/>
            <person name="Brenig B."/>
            <person name="Azevedo V."/>
            <person name="Matiuzzi M."/>
            <person name="Ramos R."/>
            <person name="Goes-Neto A."/>
            <person name="Soares S."/>
            <person name="Iseppon A.M.B."/>
            <person name="Souza E."/>
            <person name="Gama M."/>
        </authorList>
    </citation>
    <scope>NUCLEOTIDE SEQUENCE</scope>
    <source>
        <strain evidence="1">B4</strain>
    </source>
</reference>
<dbReference type="EMBL" id="JAIVEX010000015">
    <property type="protein sequence ID" value="MDB0524529.1"/>
    <property type="molecule type" value="Genomic_DNA"/>
</dbReference>
<comment type="caution">
    <text evidence="1">The sequence shown here is derived from an EMBL/GenBank/DDBJ whole genome shotgun (WGS) entry which is preliminary data.</text>
</comment>
<evidence type="ECO:0000313" key="2">
    <source>
        <dbReference type="Proteomes" id="UP001143674"/>
    </source>
</evidence>
<dbReference type="RefSeq" id="WP_184849806.1">
    <property type="nucleotide sequence ID" value="NZ_JABZEH010000001.1"/>
</dbReference>
<organism evidence="1 2">
    <name type="scientific">Ralstonia solanacearum</name>
    <name type="common">Pseudomonas solanacearum</name>
    <dbReference type="NCBI Taxonomy" id="305"/>
    <lineage>
        <taxon>Bacteria</taxon>
        <taxon>Pseudomonadati</taxon>
        <taxon>Pseudomonadota</taxon>
        <taxon>Betaproteobacteria</taxon>
        <taxon>Burkholderiales</taxon>
        <taxon>Burkholderiaceae</taxon>
        <taxon>Ralstonia</taxon>
        <taxon>Ralstonia solanacearum species complex</taxon>
    </lineage>
</organism>
<sequence length="89" mass="9804">MPKVLAHPEQTKSRYPLSAVAGRDAADVWLAYPVLSLCTFRDHRFNAHACGMGWSDLVERRRVFNDAFAQGIADAIVGVVVVAVEVRHA</sequence>
<dbReference type="AlphaFoldDB" id="A0A7X0ULM0"/>
<gene>
    <name evidence="1" type="ORF">LBW55_23240</name>
</gene>
<evidence type="ECO:0000313" key="1">
    <source>
        <dbReference type="EMBL" id="MDB0524529.1"/>
    </source>
</evidence>
<name>A0A7X0ULM0_RALSL</name>
<protein>
    <submittedName>
        <fullName evidence="1">Uncharacterized protein</fullName>
    </submittedName>
</protein>
<accession>A0A7X0ULM0</accession>
<proteinExistence type="predicted"/>